<dbReference type="InterPro" id="IPR013785">
    <property type="entry name" value="Aldolase_TIM"/>
</dbReference>
<comment type="function">
    <text evidence="9">Catalyzes the first step in the biosynthesis of NAD from nicotinic acid, the ATP-dependent synthesis of beta-nicotinate D-ribonucleotide from nicotinate and 5-phospho-D-ribose 1-phosphate.</text>
</comment>
<dbReference type="InterPro" id="IPR040727">
    <property type="entry name" value="NAPRTase_N"/>
</dbReference>
<organism evidence="13 14">
    <name type="scientific">Spiribacter roseus</name>
    <dbReference type="NCBI Taxonomy" id="1855875"/>
    <lineage>
        <taxon>Bacteria</taxon>
        <taxon>Pseudomonadati</taxon>
        <taxon>Pseudomonadota</taxon>
        <taxon>Gammaproteobacteria</taxon>
        <taxon>Chromatiales</taxon>
        <taxon>Ectothiorhodospiraceae</taxon>
        <taxon>Spiribacter</taxon>
    </lineage>
</organism>
<evidence type="ECO:0000256" key="5">
    <source>
        <dbReference type="ARBA" id="ARBA00022598"/>
    </source>
</evidence>
<evidence type="ECO:0000313" key="13">
    <source>
        <dbReference type="EMBL" id="MEX0373407.1"/>
    </source>
</evidence>
<keyword evidence="5 9" id="KW-0436">Ligase</keyword>
<dbReference type="Pfam" id="PF17767">
    <property type="entry name" value="NAPRTase_N"/>
    <property type="match status" value="1"/>
</dbReference>
<gene>
    <name evidence="13" type="ORF">V6X51_08145</name>
</gene>
<evidence type="ECO:0000259" key="11">
    <source>
        <dbReference type="Pfam" id="PF17767"/>
    </source>
</evidence>
<dbReference type="Gene3D" id="3.20.140.10">
    <property type="entry name" value="nicotinate phosphoribosyltransferase"/>
    <property type="match status" value="1"/>
</dbReference>
<dbReference type="SUPFAM" id="SSF54675">
    <property type="entry name" value="Nicotinate/Quinolinate PRTase N-terminal domain-like"/>
    <property type="match status" value="1"/>
</dbReference>
<dbReference type="RefSeq" id="WP_367951685.1">
    <property type="nucleotide sequence ID" value="NZ_JBAKFG010000003.1"/>
</dbReference>
<dbReference type="InterPro" id="IPR006405">
    <property type="entry name" value="Nic_PRibTrfase_pncB"/>
</dbReference>
<dbReference type="InterPro" id="IPR041619">
    <property type="entry name" value="NAPRTase_C"/>
</dbReference>
<comment type="similarity">
    <text evidence="2 9">Belongs to the NAPRTase family.</text>
</comment>
<evidence type="ECO:0000256" key="8">
    <source>
        <dbReference type="ARBA" id="ARBA00048668"/>
    </source>
</evidence>
<keyword evidence="4" id="KW-0597">Phosphoprotein</keyword>
<feature type="domain" description="Nicotinate/nicotinamide phosphoribosyltransferase" evidence="10">
    <location>
        <begin position="157"/>
        <end position="272"/>
    </location>
</feature>
<accession>A0ABV3RYX0</accession>
<dbReference type="PIRSF" id="PIRSF000484">
    <property type="entry name" value="NAPRT"/>
    <property type="match status" value="1"/>
</dbReference>
<evidence type="ECO:0000256" key="6">
    <source>
        <dbReference type="ARBA" id="ARBA00022642"/>
    </source>
</evidence>
<name>A0ABV3RYX0_9GAMM</name>
<dbReference type="GO" id="GO:0016757">
    <property type="term" value="F:glycosyltransferase activity"/>
    <property type="evidence" value="ECO:0007669"/>
    <property type="project" value="UniProtKB-KW"/>
</dbReference>
<comment type="caution">
    <text evidence="13">The sequence shown here is derived from an EMBL/GenBank/DDBJ whole genome shotgun (WGS) entry which is preliminary data.</text>
</comment>
<reference evidence="13 14" key="1">
    <citation type="submission" date="2024-02" db="EMBL/GenBank/DDBJ databases">
        <title>New especies of Spiribacter isolated from saline water.</title>
        <authorList>
            <person name="Leon M.J."/>
            <person name="De La Haba R."/>
            <person name="Sanchez-Porro C."/>
            <person name="Ventosa A."/>
        </authorList>
    </citation>
    <scope>NUCLEOTIDE SEQUENCE [LARGE SCALE GENOMIC DNA]</scope>
    <source>
        <strain evidence="14">ag22IC6-196</strain>
    </source>
</reference>
<evidence type="ECO:0000256" key="3">
    <source>
        <dbReference type="ARBA" id="ARBA00013236"/>
    </source>
</evidence>
<dbReference type="EC" id="6.3.4.21" evidence="3 9"/>
<evidence type="ECO:0000256" key="7">
    <source>
        <dbReference type="ARBA" id="ARBA00022679"/>
    </source>
</evidence>
<dbReference type="InterPro" id="IPR036068">
    <property type="entry name" value="Nicotinate_pribotase-like_C"/>
</dbReference>
<comment type="catalytic activity">
    <reaction evidence="8 9">
        <text>5-phospho-alpha-D-ribose 1-diphosphate + nicotinate + ATP + H2O = nicotinate beta-D-ribonucleotide + ADP + phosphate + diphosphate</text>
        <dbReference type="Rhea" id="RHEA:36163"/>
        <dbReference type="ChEBI" id="CHEBI:15377"/>
        <dbReference type="ChEBI" id="CHEBI:30616"/>
        <dbReference type="ChEBI" id="CHEBI:32544"/>
        <dbReference type="ChEBI" id="CHEBI:33019"/>
        <dbReference type="ChEBI" id="CHEBI:43474"/>
        <dbReference type="ChEBI" id="CHEBI:57502"/>
        <dbReference type="ChEBI" id="CHEBI:58017"/>
        <dbReference type="ChEBI" id="CHEBI:456216"/>
        <dbReference type="EC" id="6.3.4.21"/>
    </reaction>
</comment>
<keyword evidence="7 9" id="KW-0808">Transferase</keyword>
<dbReference type="PANTHER" id="PTHR11098">
    <property type="entry name" value="NICOTINATE PHOSPHORIBOSYLTRANSFERASE"/>
    <property type="match status" value="1"/>
</dbReference>
<keyword evidence="14" id="KW-1185">Reference proteome</keyword>
<evidence type="ECO:0000256" key="9">
    <source>
        <dbReference type="RuleBase" id="RU365100"/>
    </source>
</evidence>
<evidence type="ECO:0000313" key="14">
    <source>
        <dbReference type="Proteomes" id="UP001556636"/>
    </source>
</evidence>
<protein>
    <recommendedName>
        <fullName evidence="3 9">Nicotinate phosphoribosyltransferase</fullName>
        <ecNumber evidence="3 9">6.3.4.21</ecNumber>
    </recommendedName>
</protein>
<dbReference type="InterPro" id="IPR041525">
    <property type="entry name" value="N/Namide_PRibTrfase"/>
</dbReference>
<dbReference type="PANTHER" id="PTHR11098:SF1">
    <property type="entry name" value="NICOTINATE PHOSPHORIBOSYLTRANSFERASE"/>
    <property type="match status" value="1"/>
</dbReference>
<evidence type="ECO:0000256" key="1">
    <source>
        <dbReference type="ARBA" id="ARBA00004952"/>
    </source>
</evidence>
<proteinExistence type="inferred from homology"/>
<feature type="domain" description="Nicotinate phosphoribosyltransferase C-terminal" evidence="12">
    <location>
        <begin position="382"/>
        <end position="441"/>
    </location>
</feature>
<dbReference type="EMBL" id="JBAKFG010000003">
    <property type="protein sequence ID" value="MEX0373407.1"/>
    <property type="molecule type" value="Genomic_DNA"/>
</dbReference>
<dbReference type="InterPro" id="IPR007229">
    <property type="entry name" value="Nic_PRibTrfase-Fam"/>
</dbReference>
<dbReference type="SUPFAM" id="SSF51690">
    <property type="entry name" value="Nicotinate/Quinolinate PRTase C-terminal domain-like"/>
    <property type="match status" value="1"/>
</dbReference>
<evidence type="ECO:0000256" key="4">
    <source>
        <dbReference type="ARBA" id="ARBA00022553"/>
    </source>
</evidence>
<comment type="pathway">
    <text evidence="1 9">Cofactor biosynthesis; NAD(+) biosynthesis; nicotinate D-ribonucleotide from nicotinate: step 1/1.</text>
</comment>
<dbReference type="NCBIfam" id="NF009131">
    <property type="entry name" value="PRK12484.1"/>
    <property type="match status" value="1"/>
</dbReference>
<dbReference type="Gene3D" id="3.20.20.70">
    <property type="entry name" value="Aldolase class I"/>
    <property type="match status" value="1"/>
</dbReference>
<evidence type="ECO:0000259" key="10">
    <source>
        <dbReference type="Pfam" id="PF04095"/>
    </source>
</evidence>
<dbReference type="NCBIfam" id="TIGR01513">
    <property type="entry name" value="NAPRTase_put"/>
    <property type="match status" value="1"/>
</dbReference>
<dbReference type="Pfam" id="PF04095">
    <property type="entry name" value="NAPRTase"/>
    <property type="match status" value="1"/>
</dbReference>
<dbReference type="Proteomes" id="UP001556636">
    <property type="component" value="Unassembled WGS sequence"/>
</dbReference>
<dbReference type="NCBIfam" id="NF006696">
    <property type="entry name" value="PRK09243.1-3"/>
    <property type="match status" value="1"/>
</dbReference>
<sequence length="449" mass="49165">MAGPTLDLERTPLLTDLYELTMLQTYYAHGMTEEAVFELFMRRSSHRGFFVAAGLDQGLEWLETLAFGDAELEWMRSSGLFSDAFIETMAGFRFSGRVNALPEGTVFFAEEPLLQIVAPLPEAQLIESRLMNILHYQTLIASKAARCRLVAGDTPVIDFGMRRAHGGEAGTWASRACYMAGFEATATCLGSARYGIPPTGTMAHAFVLAHDSELEAFERFARNHPDNVVLLIDTHDVRRGAERVVEVAHRLAQDSIPVKGVRIDSGDLAANARMTRQILDEGGLQDTRILVSGGLDEYRLETLLADGAPIDGVGVGSNVNTSADQPFLDSAYKLHYFRGKPRSKHSSGKTDLPGRKQIHRHYDGAGMMQGDTLGLMESTDAATGLLETVMEDGRRLPAGDGSLADARERCQTQLHALPEGVRALREPAEYPVTLSAELEQLLTQTAPER</sequence>
<feature type="domain" description="Nicotinate phosphoribosyltransferase N-terminal" evidence="11">
    <location>
        <begin position="13"/>
        <end position="134"/>
    </location>
</feature>
<keyword evidence="6 9" id="KW-0662">Pyridine nucleotide biosynthesis</keyword>
<comment type="PTM">
    <text evidence="9">Transiently phosphorylated on a His residue during the reaction cycle. Phosphorylation strongly increases the affinity for substrates and increases the rate of nicotinate D-ribonucleotide production. Dephosphorylation regenerates the low-affinity form of the enzyme, leading to product release.</text>
</comment>
<evidence type="ECO:0000256" key="2">
    <source>
        <dbReference type="ARBA" id="ARBA00010897"/>
    </source>
</evidence>
<dbReference type="GO" id="GO:0004516">
    <property type="term" value="F:nicotinate phosphoribosyltransferase activity"/>
    <property type="evidence" value="ECO:0007669"/>
    <property type="project" value="UniProtKB-EC"/>
</dbReference>
<dbReference type="CDD" id="cd01570">
    <property type="entry name" value="NAPRTase_A"/>
    <property type="match status" value="1"/>
</dbReference>
<dbReference type="Pfam" id="PF17956">
    <property type="entry name" value="NAPRTase_C"/>
    <property type="match status" value="1"/>
</dbReference>
<keyword evidence="13" id="KW-0328">Glycosyltransferase</keyword>
<evidence type="ECO:0000259" key="12">
    <source>
        <dbReference type="Pfam" id="PF17956"/>
    </source>
</evidence>